<dbReference type="Proteomes" id="UP000800093">
    <property type="component" value="Unassembled WGS sequence"/>
</dbReference>
<evidence type="ECO:0000313" key="1">
    <source>
        <dbReference type="EMBL" id="KAF2271081.1"/>
    </source>
</evidence>
<protein>
    <recommendedName>
        <fullName evidence="3">S-adenosyl-L-methionine-dependent methyltransferase</fullName>
    </recommendedName>
</protein>
<gene>
    <name evidence="1" type="ORF">CC78DRAFT_506612</name>
</gene>
<proteinExistence type="predicted"/>
<dbReference type="AlphaFoldDB" id="A0A9P4NDE5"/>
<dbReference type="Pfam" id="PF13489">
    <property type="entry name" value="Methyltransf_23"/>
    <property type="match status" value="1"/>
</dbReference>
<name>A0A9P4NDE5_9PLEO</name>
<evidence type="ECO:0008006" key="3">
    <source>
        <dbReference type="Google" id="ProtNLM"/>
    </source>
</evidence>
<dbReference type="OrthoDB" id="417697at2759"/>
<sequence length="288" mass="31978">MSEEEPYWLAHNATEQQRLTKQHHVWTKAIGYLLHPSIASALPEDARIADIGTGTGIWMTEMAKISPSTYQFDGYDISDAQFPPKDALASNISLNFGDFKKPIPQELQGKYDLINIRLIVISMGVGVWESTLRNVLTLLKPAGAIQWIEGDFFAARGFRGSSSTSSAGHYLTKGQLKLNGTLKGRFGYNFPDFTPMFIEAGLQKVEEDVISTDRLPEQRSDFTEIGIGAVFSGLKNLASTKIEGYWTEDEVKVNREKAIEDMESGAYLRWDLHVTIGFTFPEAAAGTT</sequence>
<dbReference type="SUPFAM" id="SSF53335">
    <property type="entry name" value="S-adenosyl-L-methionine-dependent methyltransferases"/>
    <property type="match status" value="1"/>
</dbReference>
<dbReference type="EMBL" id="ML986578">
    <property type="protein sequence ID" value="KAF2271081.1"/>
    <property type="molecule type" value="Genomic_DNA"/>
</dbReference>
<accession>A0A9P4NDE5</accession>
<dbReference type="CDD" id="cd02440">
    <property type="entry name" value="AdoMet_MTases"/>
    <property type="match status" value="1"/>
</dbReference>
<dbReference type="Gene3D" id="3.40.50.150">
    <property type="entry name" value="Vaccinia Virus protein VP39"/>
    <property type="match status" value="1"/>
</dbReference>
<comment type="caution">
    <text evidence="1">The sequence shown here is derived from an EMBL/GenBank/DDBJ whole genome shotgun (WGS) entry which is preliminary data.</text>
</comment>
<evidence type="ECO:0000313" key="2">
    <source>
        <dbReference type="Proteomes" id="UP000800093"/>
    </source>
</evidence>
<dbReference type="InterPro" id="IPR029063">
    <property type="entry name" value="SAM-dependent_MTases_sf"/>
</dbReference>
<keyword evidence="2" id="KW-1185">Reference proteome</keyword>
<reference evidence="2" key="1">
    <citation type="journal article" date="2020" name="Stud. Mycol.">
        <title>101 Dothideomycetes genomes: A test case for predicting lifestyles and emergence of pathogens.</title>
        <authorList>
            <person name="Haridas S."/>
            <person name="Albert R."/>
            <person name="Binder M."/>
            <person name="Bloem J."/>
            <person name="LaButti K."/>
            <person name="Salamov A."/>
            <person name="Andreopoulos B."/>
            <person name="Baker S."/>
            <person name="Barry K."/>
            <person name="Bills G."/>
            <person name="Bluhm B."/>
            <person name="Cannon C."/>
            <person name="Castanera R."/>
            <person name="Culley D."/>
            <person name="Daum C."/>
            <person name="Ezra D."/>
            <person name="Gonzalez J."/>
            <person name="Henrissat B."/>
            <person name="Kuo A."/>
            <person name="Liang C."/>
            <person name="Lipzen A."/>
            <person name="Lutzoni F."/>
            <person name="Magnuson J."/>
            <person name="Mondo S."/>
            <person name="Nolan M."/>
            <person name="Ohm R."/>
            <person name="Pangilinan J."/>
            <person name="Park H.-J."/>
            <person name="Ramirez L."/>
            <person name="Alfaro M."/>
            <person name="Sun H."/>
            <person name="Tritt A."/>
            <person name="Yoshinaga Y."/>
            <person name="Zwiers L.-H."/>
            <person name="Turgeon B."/>
            <person name="Goodwin S."/>
            <person name="Spatafora J."/>
            <person name="Crous P."/>
            <person name="Grigoriev I."/>
        </authorList>
    </citation>
    <scope>NUCLEOTIDE SEQUENCE [LARGE SCALE GENOMIC DNA]</scope>
    <source>
        <strain evidence="2">CBS 304.66</strain>
    </source>
</reference>
<organism evidence="1 2">
    <name type="scientific">Lojkania enalia</name>
    <dbReference type="NCBI Taxonomy" id="147567"/>
    <lineage>
        <taxon>Eukaryota</taxon>
        <taxon>Fungi</taxon>
        <taxon>Dikarya</taxon>
        <taxon>Ascomycota</taxon>
        <taxon>Pezizomycotina</taxon>
        <taxon>Dothideomycetes</taxon>
        <taxon>Pleosporomycetidae</taxon>
        <taxon>Pleosporales</taxon>
        <taxon>Pleosporales incertae sedis</taxon>
        <taxon>Lojkania</taxon>
    </lineage>
</organism>